<keyword evidence="10" id="KW-1185">Reference proteome</keyword>
<dbReference type="GO" id="GO:0016705">
    <property type="term" value="F:oxidoreductase activity, acting on paired donors, with incorporation or reduction of molecular oxygen"/>
    <property type="evidence" value="ECO:0007669"/>
    <property type="project" value="InterPro"/>
</dbReference>
<sequence length="184" mass="20914">MTELLHTPEKLKKAQIELEEVIGKANPIEEDDIARLPYLQAIVKETFRMHPPVPFLVPRKVIVDVELSGFVVPKNTQVLVNIWAIGRDESLWKNTNVFEPERFMGSHIDIKGRDFELIPFGAGRRICPGLPTAHRMVHLTLGALIHSFDWKLDKGITPESMSMVDKLGFTLRKAQFLQAVPIQI</sequence>
<keyword evidence="6 8" id="KW-0503">Monooxygenase</keyword>
<dbReference type="InterPro" id="IPR002401">
    <property type="entry name" value="Cyt_P450_E_grp-I"/>
</dbReference>
<evidence type="ECO:0000256" key="8">
    <source>
        <dbReference type="RuleBase" id="RU000461"/>
    </source>
</evidence>
<dbReference type="PANTHER" id="PTHR47950">
    <property type="entry name" value="CYTOCHROME P450, FAMILY 76, SUBFAMILY C, POLYPEPTIDE 5-RELATED"/>
    <property type="match status" value="1"/>
</dbReference>
<reference evidence="9" key="1">
    <citation type="submission" date="2023-05" db="EMBL/GenBank/DDBJ databases">
        <title>Nepenthes gracilis genome sequencing.</title>
        <authorList>
            <person name="Fukushima K."/>
        </authorList>
    </citation>
    <scope>NUCLEOTIDE SEQUENCE</scope>
    <source>
        <strain evidence="9">SING2019-196</strain>
    </source>
</reference>
<dbReference type="SUPFAM" id="SSF48264">
    <property type="entry name" value="Cytochrome P450"/>
    <property type="match status" value="1"/>
</dbReference>
<dbReference type="PANTHER" id="PTHR47950:SF4">
    <property type="entry name" value="GERANIOL 8-HYDROXYLASE-LIKE"/>
    <property type="match status" value="1"/>
</dbReference>
<keyword evidence="2 7" id="KW-0349">Heme</keyword>
<evidence type="ECO:0000256" key="1">
    <source>
        <dbReference type="ARBA" id="ARBA00010617"/>
    </source>
</evidence>
<protein>
    <recommendedName>
        <fullName evidence="11">Cytochrome P450</fullName>
    </recommendedName>
</protein>
<feature type="binding site" description="axial binding residue" evidence="7">
    <location>
        <position position="127"/>
    </location>
    <ligand>
        <name>heme</name>
        <dbReference type="ChEBI" id="CHEBI:30413"/>
    </ligand>
    <ligandPart>
        <name>Fe</name>
        <dbReference type="ChEBI" id="CHEBI:18248"/>
    </ligandPart>
</feature>
<dbReference type="InterPro" id="IPR001128">
    <property type="entry name" value="Cyt_P450"/>
</dbReference>
<evidence type="ECO:0000256" key="5">
    <source>
        <dbReference type="ARBA" id="ARBA00023004"/>
    </source>
</evidence>
<gene>
    <name evidence="9" type="ORF">Nepgr_018975</name>
</gene>
<evidence type="ECO:0000256" key="6">
    <source>
        <dbReference type="ARBA" id="ARBA00023033"/>
    </source>
</evidence>
<dbReference type="Pfam" id="PF00067">
    <property type="entry name" value="p450"/>
    <property type="match status" value="1"/>
</dbReference>
<comment type="cofactor">
    <cofactor evidence="7">
        <name>heme</name>
        <dbReference type="ChEBI" id="CHEBI:30413"/>
    </cofactor>
</comment>
<dbReference type="PROSITE" id="PS00086">
    <property type="entry name" value="CYTOCHROME_P450"/>
    <property type="match status" value="1"/>
</dbReference>
<dbReference type="InterPro" id="IPR036396">
    <property type="entry name" value="Cyt_P450_sf"/>
</dbReference>
<organism evidence="9 10">
    <name type="scientific">Nepenthes gracilis</name>
    <name type="common">Slender pitcher plant</name>
    <dbReference type="NCBI Taxonomy" id="150966"/>
    <lineage>
        <taxon>Eukaryota</taxon>
        <taxon>Viridiplantae</taxon>
        <taxon>Streptophyta</taxon>
        <taxon>Embryophyta</taxon>
        <taxon>Tracheophyta</taxon>
        <taxon>Spermatophyta</taxon>
        <taxon>Magnoliopsida</taxon>
        <taxon>eudicotyledons</taxon>
        <taxon>Gunneridae</taxon>
        <taxon>Pentapetalae</taxon>
        <taxon>Caryophyllales</taxon>
        <taxon>Nepenthaceae</taxon>
        <taxon>Nepenthes</taxon>
    </lineage>
</organism>
<dbReference type="FunFam" id="1.10.630.10:FF:000138">
    <property type="entry name" value="Os10g0167200 protein"/>
    <property type="match status" value="1"/>
</dbReference>
<dbReference type="PRINTS" id="PR00463">
    <property type="entry name" value="EP450I"/>
</dbReference>
<evidence type="ECO:0000313" key="10">
    <source>
        <dbReference type="Proteomes" id="UP001279734"/>
    </source>
</evidence>
<comment type="similarity">
    <text evidence="1 8">Belongs to the cytochrome P450 family.</text>
</comment>
<keyword evidence="4 8" id="KW-0560">Oxidoreductase</keyword>
<comment type="caution">
    <text evidence="9">The sequence shown here is derived from an EMBL/GenBank/DDBJ whole genome shotgun (WGS) entry which is preliminary data.</text>
</comment>
<dbReference type="GO" id="GO:0004497">
    <property type="term" value="F:monooxygenase activity"/>
    <property type="evidence" value="ECO:0007669"/>
    <property type="project" value="UniProtKB-KW"/>
</dbReference>
<dbReference type="AlphaFoldDB" id="A0AAD3SUX1"/>
<dbReference type="GO" id="GO:0005506">
    <property type="term" value="F:iron ion binding"/>
    <property type="evidence" value="ECO:0007669"/>
    <property type="project" value="InterPro"/>
</dbReference>
<keyword evidence="3 7" id="KW-0479">Metal-binding</keyword>
<evidence type="ECO:0008006" key="11">
    <source>
        <dbReference type="Google" id="ProtNLM"/>
    </source>
</evidence>
<name>A0AAD3SUX1_NEPGR</name>
<evidence type="ECO:0000256" key="2">
    <source>
        <dbReference type="ARBA" id="ARBA00022617"/>
    </source>
</evidence>
<proteinExistence type="inferred from homology"/>
<evidence type="ECO:0000256" key="4">
    <source>
        <dbReference type="ARBA" id="ARBA00023002"/>
    </source>
</evidence>
<dbReference type="InterPro" id="IPR017972">
    <property type="entry name" value="Cyt_P450_CS"/>
</dbReference>
<dbReference type="GO" id="GO:0020037">
    <property type="term" value="F:heme binding"/>
    <property type="evidence" value="ECO:0007669"/>
    <property type="project" value="InterPro"/>
</dbReference>
<evidence type="ECO:0000256" key="3">
    <source>
        <dbReference type="ARBA" id="ARBA00022723"/>
    </source>
</evidence>
<dbReference type="Proteomes" id="UP001279734">
    <property type="component" value="Unassembled WGS sequence"/>
</dbReference>
<evidence type="ECO:0000313" key="9">
    <source>
        <dbReference type="EMBL" id="GMH17134.1"/>
    </source>
</evidence>
<dbReference type="EMBL" id="BSYO01000017">
    <property type="protein sequence ID" value="GMH17134.1"/>
    <property type="molecule type" value="Genomic_DNA"/>
</dbReference>
<evidence type="ECO:0000256" key="7">
    <source>
        <dbReference type="PIRSR" id="PIRSR602401-1"/>
    </source>
</evidence>
<accession>A0AAD3SUX1</accession>
<keyword evidence="5 7" id="KW-0408">Iron</keyword>
<dbReference type="Gene3D" id="1.10.630.10">
    <property type="entry name" value="Cytochrome P450"/>
    <property type="match status" value="1"/>
</dbReference>
<dbReference type="PRINTS" id="PR00385">
    <property type="entry name" value="P450"/>
</dbReference>